<proteinExistence type="predicted"/>
<feature type="compositionally biased region" description="Acidic residues" evidence="2">
    <location>
        <begin position="981"/>
        <end position="991"/>
    </location>
</feature>
<evidence type="ECO:0000313" key="4">
    <source>
        <dbReference type="Proteomes" id="UP000308199"/>
    </source>
</evidence>
<feature type="compositionally biased region" description="Acidic residues" evidence="2">
    <location>
        <begin position="937"/>
        <end position="948"/>
    </location>
</feature>
<feature type="region of interest" description="Disordered" evidence="2">
    <location>
        <begin position="352"/>
        <end position="379"/>
    </location>
</feature>
<evidence type="ECO:0000313" key="3">
    <source>
        <dbReference type="EMBL" id="THH04112.1"/>
    </source>
</evidence>
<feature type="region of interest" description="Disordered" evidence="2">
    <location>
        <begin position="745"/>
        <end position="1047"/>
    </location>
</feature>
<gene>
    <name evidence="3" type="ORF">EW145_g5762</name>
</gene>
<feature type="compositionally biased region" description="Polar residues" evidence="2">
    <location>
        <begin position="862"/>
        <end position="885"/>
    </location>
</feature>
<feature type="compositionally biased region" description="Polar residues" evidence="2">
    <location>
        <begin position="751"/>
        <end position="782"/>
    </location>
</feature>
<feature type="compositionally biased region" description="Basic and acidic residues" evidence="2">
    <location>
        <begin position="817"/>
        <end position="832"/>
    </location>
</feature>
<dbReference type="Proteomes" id="UP000308199">
    <property type="component" value="Unassembled WGS sequence"/>
</dbReference>
<sequence length="1067" mass="114278">MDLSPPDGMRPSSTGPAVGRPSPPETEGASIPQTHSQTPDDEHRRISVPNSPKPSTVTGSIVAPSAADDSPNSTSVATFPQVVATPQPPLSPPTLAMEAAASTPKTHSELALLLAKALSDADGLRHDLAGARKRASRAERILSNFQGLSGQEVGAGSEAKNNISVDKNYTRMHESAVRAILEAEERAERAEQARNDIAHLLYTLSAHFSELERYEAACALRADDARSAFARTISSYVASHPATSHADSPQEDTHRTKFTVPAVLPPLADPSHVGDPTGTAYRSVPFSGPQYTYSNSLHGQPILSSYGSTSYPRAYGQILSQNHTQQNGPFHALSLPPPPSATGLANTGSNFAGASQTSSVPTKRARKGNDTVNGEWEEQKRRRLGGWEIEIESGPFAHPLHSRSSEVALSHSYERSQTISYPSTYASKTKGTYTPTLYTPSSGGGASTPTTANGYGYQAGVVRYGGHETGIGGDLGKVDAREFARDAKQREREYSRLDGRSYYRTAEPLRHTETMVAVEGRRRSRSRSSAGSSWSIDEMLLETATDREIEGRRKEDGRPSSIGQLREPSTILQYQSNTFAPPVTATHFPSSHGPSATHFNPRGLGSTYSIANDRSSNAGAVITSDATIGMSGKTSLAARQLTSLGPGGTMISNGKYFLPVFLSKLKLHVSSLSNRLAGRPTPAPATLVPTGGGFPAQNEQGQRICRQCGVAGRYKDGKCVEKWGPGPEGPGTVCDRCRKKMKRVERRGTMDNANMSQSVQRNSQSGHARQQTPIITSATVHSQFAHAQATSRQDTLLVDPHQRQPRKQRFTEPSPMHSHELEADRKSREGTSRSRSPVSRYLPSTISAQTNPADAPRKSHNEGQPSDTQMRSNAGASPSQSSTGTTEHRRISTPPSVNSPSARETFANGVSSERLDSVATRPEQKVGRDFTTNDSSLYDDGEGEDEERSEDHKLDIIDDTTPRWKIPHSHARHDHAHAEGQDELDSDEDADTQLGLDGSGSGPRSGFGNAGAVHKVGADGKNGTDVEIGSDADAEAEADVDADADADADAEITDAVDASISMKVDES</sequence>
<comment type="caution">
    <text evidence="3">The sequence shown here is derived from an EMBL/GenBank/DDBJ whole genome shotgun (WGS) entry which is preliminary data.</text>
</comment>
<keyword evidence="4" id="KW-1185">Reference proteome</keyword>
<reference evidence="3 4" key="1">
    <citation type="submission" date="2019-02" db="EMBL/GenBank/DDBJ databases">
        <title>Genome sequencing of the rare red list fungi Phellinidium pouzarii.</title>
        <authorList>
            <person name="Buettner E."/>
            <person name="Kellner H."/>
        </authorList>
    </citation>
    <scope>NUCLEOTIDE SEQUENCE [LARGE SCALE GENOMIC DNA]</scope>
    <source>
        <strain evidence="3 4">DSM 108285</strain>
    </source>
</reference>
<accession>A0A4S4KYX4</accession>
<feature type="compositionally biased region" description="Acidic residues" evidence="2">
    <location>
        <begin position="1028"/>
        <end position="1047"/>
    </location>
</feature>
<name>A0A4S4KYX4_9AGAM</name>
<organism evidence="3 4">
    <name type="scientific">Phellinidium pouzarii</name>
    <dbReference type="NCBI Taxonomy" id="167371"/>
    <lineage>
        <taxon>Eukaryota</taxon>
        <taxon>Fungi</taxon>
        <taxon>Dikarya</taxon>
        <taxon>Basidiomycota</taxon>
        <taxon>Agaricomycotina</taxon>
        <taxon>Agaricomycetes</taxon>
        <taxon>Hymenochaetales</taxon>
        <taxon>Hymenochaetaceae</taxon>
        <taxon>Phellinidium</taxon>
    </lineage>
</organism>
<feature type="compositionally biased region" description="Polar residues" evidence="2">
    <location>
        <begin position="587"/>
        <end position="598"/>
    </location>
</feature>
<evidence type="ECO:0000256" key="1">
    <source>
        <dbReference type="SAM" id="Coils"/>
    </source>
</evidence>
<feature type="coiled-coil region" evidence="1">
    <location>
        <begin position="173"/>
        <end position="200"/>
    </location>
</feature>
<feature type="compositionally biased region" description="Polar residues" evidence="2">
    <location>
        <begin position="352"/>
        <end position="361"/>
    </location>
</feature>
<feature type="region of interest" description="Disordered" evidence="2">
    <location>
        <begin position="582"/>
        <end position="601"/>
    </location>
</feature>
<feature type="compositionally biased region" description="Polar residues" evidence="2">
    <location>
        <begin position="48"/>
        <end position="59"/>
    </location>
</feature>
<dbReference type="AlphaFoldDB" id="A0A4S4KYX4"/>
<feature type="compositionally biased region" description="Basic and acidic residues" evidence="2">
    <location>
        <begin position="544"/>
        <end position="558"/>
    </location>
</feature>
<feature type="compositionally biased region" description="Polar residues" evidence="2">
    <location>
        <begin position="833"/>
        <end position="852"/>
    </location>
</feature>
<keyword evidence="1" id="KW-0175">Coiled coil</keyword>
<feature type="region of interest" description="Disordered" evidence="2">
    <location>
        <begin position="1"/>
        <end position="76"/>
    </location>
</feature>
<feature type="compositionally biased region" description="Basic and acidic residues" evidence="2">
    <location>
        <begin position="949"/>
        <end position="962"/>
    </location>
</feature>
<feature type="region of interest" description="Disordered" evidence="2">
    <location>
        <begin position="518"/>
        <end position="568"/>
    </location>
</feature>
<feature type="compositionally biased region" description="Gly residues" evidence="2">
    <location>
        <begin position="997"/>
        <end position="1009"/>
    </location>
</feature>
<feature type="compositionally biased region" description="Polar residues" evidence="2">
    <location>
        <begin position="893"/>
        <end position="902"/>
    </location>
</feature>
<dbReference type="OrthoDB" id="2162994at2759"/>
<evidence type="ECO:0000256" key="2">
    <source>
        <dbReference type="SAM" id="MobiDB-lite"/>
    </source>
</evidence>
<feature type="compositionally biased region" description="Basic residues" evidence="2">
    <location>
        <begin position="965"/>
        <end position="975"/>
    </location>
</feature>
<dbReference type="EMBL" id="SGPK01000375">
    <property type="protein sequence ID" value="THH04112.1"/>
    <property type="molecule type" value="Genomic_DNA"/>
</dbReference>
<protein>
    <submittedName>
        <fullName evidence="3">Uncharacterized protein</fullName>
    </submittedName>
</protein>